<keyword evidence="2" id="KW-1185">Reference proteome</keyword>
<evidence type="ECO:0000313" key="2">
    <source>
        <dbReference type="Proteomes" id="UP001057291"/>
    </source>
</evidence>
<accession>A0AAV4LH53</accession>
<reference evidence="1" key="1">
    <citation type="journal article" date="2023" name="Int. J. Syst. Evol. Microbiol.">
        <title>Collibacillus ludicampi gen. nov., sp. nov., a new soil bacterium of the family Alicyclobacillaceae.</title>
        <authorList>
            <person name="Jojima T."/>
            <person name="Ioku Y."/>
            <person name="Fukuta Y."/>
            <person name="Shirasaka N."/>
            <person name="Matsumura Y."/>
            <person name="Mori M."/>
        </authorList>
    </citation>
    <scope>NUCLEOTIDE SEQUENCE</scope>
    <source>
        <strain evidence="1">TP075</strain>
    </source>
</reference>
<sequence>MERQIGPNRSRSKSLTEEPNEPKLFVRLVWLTSRKVQILIMFDLPHYFPIRLKRLPQNTDGHPSIASMEAL</sequence>
<gene>
    <name evidence="1" type="ORF">DNHGIG_26780</name>
</gene>
<protein>
    <submittedName>
        <fullName evidence="1">Uncharacterized protein</fullName>
    </submittedName>
</protein>
<comment type="caution">
    <text evidence="1">The sequence shown here is derived from an EMBL/GenBank/DDBJ whole genome shotgun (WGS) entry which is preliminary data.</text>
</comment>
<proteinExistence type="predicted"/>
<dbReference type="AlphaFoldDB" id="A0AAV4LH53"/>
<organism evidence="1 2">
    <name type="scientific">Collibacillus ludicampi</name>
    <dbReference type="NCBI Taxonomy" id="2771369"/>
    <lineage>
        <taxon>Bacteria</taxon>
        <taxon>Bacillati</taxon>
        <taxon>Bacillota</taxon>
        <taxon>Bacilli</taxon>
        <taxon>Bacillales</taxon>
        <taxon>Alicyclobacillaceae</taxon>
        <taxon>Collibacillus</taxon>
    </lineage>
</organism>
<evidence type="ECO:0000313" key="1">
    <source>
        <dbReference type="EMBL" id="GIM47129.1"/>
    </source>
</evidence>
<dbReference type="EMBL" id="BOQE01000001">
    <property type="protein sequence ID" value="GIM47129.1"/>
    <property type="molecule type" value="Genomic_DNA"/>
</dbReference>
<name>A0AAV4LH53_9BACL</name>
<dbReference type="Proteomes" id="UP001057291">
    <property type="component" value="Unassembled WGS sequence"/>
</dbReference>